<evidence type="ECO:0000256" key="1">
    <source>
        <dbReference type="ARBA" id="ARBA00006347"/>
    </source>
</evidence>
<dbReference type="PANTHER" id="PTHR45672:SF3">
    <property type="entry name" value="THIOREDOXIN DOMAIN-CONTAINING PROTEIN 5"/>
    <property type="match status" value="1"/>
</dbReference>
<dbReference type="CDD" id="cd02961">
    <property type="entry name" value="PDI_a_family"/>
    <property type="match status" value="1"/>
</dbReference>
<dbReference type="InterPro" id="IPR036249">
    <property type="entry name" value="Thioredoxin-like_sf"/>
</dbReference>
<dbReference type="InterPro" id="IPR013766">
    <property type="entry name" value="Thioredoxin_domain"/>
</dbReference>
<organism evidence="4">
    <name type="scientific">viral metagenome</name>
    <dbReference type="NCBI Taxonomy" id="1070528"/>
    <lineage>
        <taxon>unclassified sequences</taxon>
        <taxon>metagenomes</taxon>
        <taxon>organismal metagenomes</taxon>
    </lineage>
</organism>
<dbReference type="Gene3D" id="3.40.30.10">
    <property type="entry name" value="Glutaredoxin"/>
    <property type="match status" value="1"/>
</dbReference>
<keyword evidence="2" id="KW-0732">Signal</keyword>
<evidence type="ECO:0000256" key="2">
    <source>
        <dbReference type="ARBA" id="ARBA00022729"/>
    </source>
</evidence>
<sequence>MNQKKLLSAFSIKKLQKKINFLMKPKNSQKVLLLVGILLALYLVHRFYLAKEGFESSPQNLESDVASQKSMVLFYADWCGHCKKFMPEWNKLSSLWNDKSDKNVKMMKVNCGNASEDKTQADIMEKYNIKGYPTILVFENGTATEYSGGRKSSELEEYLNSL</sequence>
<comment type="similarity">
    <text evidence="1">Belongs to the protein disulfide isomerase family.</text>
</comment>
<proteinExistence type="inferred from homology"/>
<protein>
    <recommendedName>
        <fullName evidence="3">Thioredoxin domain-containing protein</fullName>
    </recommendedName>
</protein>
<evidence type="ECO:0000313" key="4">
    <source>
        <dbReference type="EMBL" id="QHU17574.1"/>
    </source>
</evidence>
<feature type="domain" description="Thioredoxin" evidence="3">
    <location>
        <begin position="50"/>
        <end position="162"/>
    </location>
</feature>
<evidence type="ECO:0000259" key="3">
    <source>
        <dbReference type="PROSITE" id="PS51352"/>
    </source>
</evidence>
<dbReference type="PANTHER" id="PTHR45672">
    <property type="entry name" value="PROTEIN DISULFIDE-ISOMERASE C17H9.14C-RELATED"/>
    <property type="match status" value="1"/>
</dbReference>
<dbReference type="PRINTS" id="PR00421">
    <property type="entry name" value="THIOREDOXIN"/>
</dbReference>
<dbReference type="Pfam" id="PF00085">
    <property type="entry name" value="Thioredoxin"/>
    <property type="match status" value="1"/>
</dbReference>
<name>A0A6C0KMK1_9ZZZZ</name>
<dbReference type="GO" id="GO:0003756">
    <property type="term" value="F:protein disulfide isomerase activity"/>
    <property type="evidence" value="ECO:0007669"/>
    <property type="project" value="TreeGrafter"/>
</dbReference>
<dbReference type="EMBL" id="MN740916">
    <property type="protein sequence ID" value="QHU17574.1"/>
    <property type="molecule type" value="Genomic_DNA"/>
</dbReference>
<dbReference type="PROSITE" id="PS00194">
    <property type="entry name" value="THIOREDOXIN_1"/>
    <property type="match status" value="1"/>
</dbReference>
<dbReference type="SUPFAM" id="SSF52833">
    <property type="entry name" value="Thioredoxin-like"/>
    <property type="match status" value="1"/>
</dbReference>
<dbReference type="PROSITE" id="PS51352">
    <property type="entry name" value="THIOREDOXIN_2"/>
    <property type="match status" value="1"/>
</dbReference>
<dbReference type="AlphaFoldDB" id="A0A6C0KMK1"/>
<dbReference type="GO" id="GO:0005783">
    <property type="term" value="C:endoplasmic reticulum"/>
    <property type="evidence" value="ECO:0007669"/>
    <property type="project" value="TreeGrafter"/>
</dbReference>
<reference evidence="4" key="1">
    <citation type="journal article" date="2020" name="Nature">
        <title>Giant virus diversity and host interactions through global metagenomics.</title>
        <authorList>
            <person name="Schulz F."/>
            <person name="Roux S."/>
            <person name="Paez-Espino D."/>
            <person name="Jungbluth S."/>
            <person name="Walsh D.A."/>
            <person name="Denef V.J."/>
            <person name="McMahon K.D."/>
            <person name="Konstantinidis K.T."/>
            <person name="Eloe-Fadrosh E.A."/>
            <person name="Kyrpides N.C."/>
            <person name="Woyke T."/>
        </authorList>
    </citation>
    <scope>NUCLEOTIDE SEQUENCE</scope>
    <source>
        <strain evidence="4">GVMAG-S-3300012919-55</strain>
    </source>
</reference>
<accession>A0A6C0KMK1</accession>
<dbReference type="InterPro" id="IPR051063">
    <property type="entry name" value="PDI"/>
</dbReference>
<dbReference type="InterPro" id="IPR017937">
    <property type="entry name" value="Thioredoxin_CS"/>
</dbReference>
<dbReference type="GO" id="GO:0006457">
    <property type="term" value="P:protein folding"/>
    <property type="evidence" value="ECO:0007669"/>
    <property type="project" value="TreeGrafter"/>
</dbReference>